<reference evidence="2 3" key="1">
    <citation type="submission" date="2018-05" db="EMBL/GenBank/DDBJ databases">
        <title>Complete Genome Sequence of the Nonylphenol-Degrading Bacterium Sphingobium amiense DSM 16289T.</title>
        <authorList>
            <person name="Ootsuka M."/>
            <person name="Nishizawa T."/>
            <person name="Ohta H."/>
        </authorList>
    </citation>
    <scope>NUCLEOTIDE SEQUENCE [LARGE SCALE GENOMIC DNA]</scope>
    <source>
        <strain evidence="2 3">DSM 16289</strain>
    </source>
</reference>
<gene>
    <name evidence="2" type="ORF">SAMIE_1009200</name>
</gene>
<dbReference type="KEGG" id="sami:SAMIE_1009200"/>
<proteinExistence type="predicted"/>
<accession>A0A494WB10</accession>
<protein>
    <submittedName>
        <fullName evidence="2">DUF3363 domain-containing protein</fullName>
    </submittedName>
</protein>
<dbReference type="Proteomes" id="UP000279959">
    <property type="component" value="Chromosome"/>
</dbReference>
<dbReference type="InterPro" id="IPR021795">
    <property type="entry name" value="DUF3363"/>
</dbReference>
<evidence type="ECO:0000256" key="1">
    <source>
        <dbReference type="SAM" id="MobiDB-lite"/>
    </source>
</evidence>
<organism evidence="2 3">
    <name type="scientific">Sphingobium amiense</name>
    <dbReference type="NCBI Taxonomy" id="135719"/>
    <lineage>
        <taxon>Bacteria</taxon>
        <taxon>Pseudomonadati</taxon>
        <taxon>Pseudomonadota</taxon>
        <taxon>Alphaproteobacteria</taxon>
        <taxon>Sphingomonadales</taxon>
        <taxon>Sphingomonadaceae</taxon>
        <taxon>Sphingobium</taxon>
    </lineage>
</organism>
<evidence type="ECO:0000313" key="3">
    <source>
        <dbReference type="Proteomes" id="UP000279959"/>
    </source>
</evidence>
<name>A0A494WB10_9SPHN</name>
<keyword evidence="3" id="KW-1185">Reference proteome</keyword>
<evidence type="ECO:0000313" key="2">
    <source>
        <dbReference type="EMBL" id="BBD97419.1"/>
    </source>
</evidence>
<sequence length="670" mass="74280">MADDEDLTPRLGRQRASGGPKARRYAGRVVAAANLARGAGPGRKGRAGFSGHRYGRGAGIGRLLSVGTSNALVRRRRVIVKARLVKLGGKGGNQAVAHLRYLQRDGTNRAGERSVLYGPGKDHADGKAFLEKGNGDRHQFRFIVAPEDGDRYEDLKPLVRRLMMQMEEDLGTRLEWVAVDHYNTGHPHSHILLRGVDQNGDNLVIARDYISRGLRERAAEFVELDLGPRSDREILVSRRAEITQDRFTPIDRSLLRIADDHIVKPVARDPLEHDLQACRLGHLARMGLAEPLPTGRYRLDPDLESVLRTMGERGDIIRTMQREFSRLRLERSSADQLIYDPGEAGASPLIGRILMRGLADELEDRHFLLIDGIDGRTYYVPIGKGETGDLLPPSHVEGEGPQQGPAVVAIRPREAAVREVDRTIAAVAAGNGGRYDGEAHRRHDPGARSDYVEAHVRRLEALARAGDIAGRSGDGSWVIAPDHLGRVAAFERRQLTAQPLLIEMLSPVGVADLATAHAATWLDRTLVDGDPPQLRNAGFGRDMTDALARRRQWLVEEGLVERGEGEIRYRKDLLAVLRRRELLRVAGQLSHELALPFAETVEGEKLEGIYRRRVDLISGRFAVLERSRDFVLVPWRPVLERRVGQSVSGLMREDGVSWSFGRGRGGPTIS</sequence>
<dbReference type="RefSeq" id="WP_066699750.1">
    <property type="nucleotide sequence ID" value="NZ_AP018664.1"/>
</dbReference>
<dbReference type="EMBL" id="AP018664">
    <property type="protein sequence ID" value="BBD97419.1"/>
    <property type="molecule type" value="Genomic_DNA"/>
</dbReference>
<feature type="region of interest" description="Disordered" evidence="1">
    <location>
        <begin position="1"/>
        <end position="24"/>
    </location>
</feature>
<dbReference type="AlphaFoldDB" id="A0A494WB10"/>
<dbReference type="Pfam" id="PF11843">
    <property type="entry name" value="DUF3363"/>
    <property type="match status" value="1"/>
</dbReference>
<dbReference type="NCBIfam" id="NF041267">
    <property type="entry name" value="relax_RlxS"/>
    <property type="match status" value="1"/>
</dbReference>